<evidence type="ECO:0000313" key="4">
    <source>
        <dbReference type="EMBL" id="OBT94103.2"/>
    </source>
</evidence>
<feature type="compositionally biased region" description="Polar residues" evidence="2">
    <location>
        <begin position="223"/>
        <end position="244"/>
    </location>
</feature>
<reference evidence="5" key="2">
    <citation type="journal article" date="2018" name="Nat. Commun.">
        <title>Extreme sensitivity to ultraviolet light in the fungal pathogen causing white-nose syndrome of bats.</title>
        <authorList>
            <person name="Palmer J.M."/>
            <person name="Drees K.P."/>
            <person name="Foster J.T."/>
            <person name="Lindner D.L."/>
        </authorList>
    </citation>
    <scope>NUCLEOTIDE SEQUENCE [LARGE SCALE GENOMIC DNA]</scope>
    <source>
        <strain evidence="5">UAMH 10579</strain>
    </source>
</reference>
<gene>
    <name evidence="4" type="ORF">VE01_07050</name>
</gene>
<dbReference type="PROSITE" id="PS50157">
    <property type="entry name" value="ZINC_FINGER_C2H2_2"/>
    <property type="match status" value="1"/>
</dbReference>
<feature type="domain" description="C2H2-type" evidence="3">
    <location>
        <begin position="55"/>
        <end position="85"/>
    </location>
</feature>
<keyword evidence="1" id="KW-0862">Zinc</keyword>
<keyword evidence="1" id="KW-0479">Metal-binding</keyword>
<dbReference type="Gene3D" id="3.30.160.60">
    <property type="entry name" value="Classic Zinc Finger"/>
    <property type="match status" value="1"/>
</dbReference>
<dbReference type="GO" id="GO:0008270">
    <property type="term" value="F:zinc ion binding"/>
    <property type="evidence" value="ECO:0007669"/>
    <property type="project" value="UniProtKB-KW"/>
</dbReference>
<proteinExistence type="predicted"/>
<name>A0A1B8GE62_9PEZI</name>
<feature type="region of interest" description="Disordered" evidence="2">
    <location>
        <begin position="167"/>
        <end position="244"/>
    </location>
</feature>
<evidence type="ECO:0000256" key="1">
    <source>
        <dbReference type="PROSITE-ProRule" id="PRU00042"/>
    </source>
</evidence>
<accession>A0A1B8GE62</accession>
<dbReference type="RefSeq" id="XP_059319476.1">
    <property type="nucleotide sequence ID" value="XM_059463852.1"/>
</dbReference>
<dbReference type="AlphaFoldDB" id="A0A1B8GE62"/>
<dbReference type="EMBL" id="KV460246">
    <property type="protein sequence ID" value="OBT94103.2"/>
    <property type="molecule type" value="Genomic_DNA"/>
</dbReference>
<feature type="compositionally biased region" description="Acidic residues" evidence="2">
    <location>
        <begin position="196"/>
        <end position="213"/>
    </location>
</feature>
<evidence type="ECO:0000259" key="3">
    <source>
        <dbReference type="PROSITE" id="PS50157"/>
    </source>
</evidence>
<keyword evidence="1" id="KW-0863">Zinc-finger</keyword>
<dbReference type="Proteomes" id="UP000091956">
    <property type="component" value="Unassembled WGS sequence"/>
</dbReference>
<keyword evidence="5" id="KW-1185">Reference proteome</keyword>
<sequence>MQGGAMENDLQCDPLPNGSLLVGATPRFKPCRCCTFDPNDWPQSDAKVKIRSCMTTCPYCGVRFGKVSHLRKHIRVSALHGPQRLTVVATRVRNLYQAAYDSSVRLFRPCQCCVLDPDDWPQSNAEIVIRPCMTACPYDGHVFQSSCKLRRHIAEFQAHKARNLTARAMVGRDRKRPSTAVAQNEAHNASNQGSPLDEDSADSGDDSGNDGDFVENILPGLSAASQNNSHETGNQTYPRSQSPLLSIQGKNDHVHLTGSLSSSFSSTAVQNGALDTVKEESPIKHISSIGRGKPTLQEKIMGTLT</sequence>
<organism evidence="4 5">
    <name type="scientific">Pseudogymnoascus verrucosus</name>
    <dbReference type="NCBI Taxonomy" id="342668"/>
    <lineage>
        <taxon>Eukaryota</taxon>
        <taxon>Fungi</taxon>
        <taxon>Dikarya</taxon>
        <taxon>Ascomycota</taxon>
        <taxon>Pezizomycotina</taxon>
        <taxon>Leotiomycetes</taxon>
        <taxon>Thelebolales</taxon>
        <taxon>Thelebolaceae</taxon>
        <taxon>Pseudogymnoascus</taxon>
    </lineage>
</organism>
<dbReference type="InterPro" id="IPR013087">
    <property type="entry name" value="Znf_C2H2_type"/>
</dbReference>
<reference evidence="4 5" key="1">
    <citation type="submission" date="2016-03" db="EMBL/GenBank/DDBJ databases">
        <title>Comparative genomics of Pseudogymnoascus destructans, the fungus causing white-nose syndrome of bats.</title>
        <authorList>
            <person name="Palmer J.M."/>
            <person name="Drees K.P."/>
            <person name="Foster J.T."/>
            <person name="Lindner D.L."/>
        </authorList>
    </citation>
    <scope>NUCLEOTIDE SEQUENCE [LARGE SCALE GENOMIC DNA]</scope>
    <source>
        <strain evidence="4 5">UAMH 10579</strain>
    </source>
</reference>
<feature type="compositionally biased region" description="Polar residues" evidence="2">
    <location>
        <begin position="180"/>
        <end position="194"/>
    </location>
</feature>
<dbReference type="GeneID" id="28840436"/>
<evidence type="ECO:0000256" key="2">
    <source>
        <dbReference type="SAM" id="MobiDB-lite"/>
    </source>
</evidence>
<protein>
    <recommendedName>
        <fullName evidence="3">C2H2-type domain-containing protein</fullName>
    </recommendedName>
</protein>
<evidence type="ECO:0000313" key="5">
    <source>
        <dbReference type="Proteomes" id="UP000091956"/>
    </source>
</evidence>